<evidence type="ECO:0000313" key="1">
    <source>
        <dbReference type="EMBL" id="GAA0175199.1"/>
    </source>
</evidence>
<accession>A0AAV3RFN0</accession>
<keyword evidence="2" id="KW-1185">Reference proteome</keyword>
<keyword evidence="1" id="KW-0675">Receptor</keyword>
<dbReference type="Proteomes" id="UP001454036">
    <property type="component" value="Unassembled WGS sequence"/>
</dbReference>
<proteinExistence type="predicted"/>
<dbReference type="CDD" id="cd09272">
    <property type="entry name" value="RNase_HI_RT_Ty1"/>
    <property type="match status" value="1"/>
</dbReference>
<keyword evidence="1" id="KW-0812">Transmembrane</keyword>
<dbReference type="PANTHER" id="PTHR11439">
    <property type="entry name" value="GAG-POL-RELATED RETROTRANSPOSON"/>
    <property type="match status" value="1"/>
</dbReference>
<dbReference type="InterPro" id="IPR043502">
    <property type="entry name" value="DNA/RNA_pol_sf"/>
</dbReference>
<evidence type="ECO:0000313" key="2">
    <source>
        <dbReference type="Proteomes" id="UP001454036"/>
    </source>
</evidence>
<dbReference type="PANTHER" id="PTHR11439:SF450">
    <property type="entry name" value="REVERSE TRANSCRIPTASE TY1_COPIA-TYPE DOMAIN-CONTAINING PROTEIN"/>
    <property type="match status" value="1"/>
</dbReference>
<organism evidence="1 2">
    <name type="scientific">Lithospermum erythrorhizon</name>
    <name type="common">Purple gromwell</name>
    <name type="synonym">Lithospermum officinale var. erythrorhizon</name>
    <dbReference type="NCBI Taxonomy" id="34254"/>
    <lineage>
        <taxon>Eukaryota</taxon>
        <taxon>Viridiplantae</taxon>
        <taxon>Streptophyta</taxon>
        <taxon>Embryophyta</taxon>
        <taxon>Tracheophyta</taxon>
        <taxon>Spermatophyta</taxon>
        <taxon>Magnoliopsida</taxon>
        <taxon>eudicotyledons</taxon>
        <taxon>Gunneridae</taxon>
        <taxon>Pentapetalae</taxon>
        <taxon>asterids</taxon>
        <taxon>lamiids</taxon>
        <taxon>Boraginales</taxon>
        <taxon>Boraginaceae</taxon>
        <taxon>Boraginoideae</taxon>
        <taxon>Lithospermeae</taxon>
        <taxon>Lithospermum</taxon>
    </lineage>
</organism>
<name>A0AAV3RFN0_LITER</name>
<dbReference type="AlphaFoldDB" id="A0AAV3RFN0"/>
<keyword evidence="1" id="KW-0472">Membrane</keyword>
<sequence>MHNPQAAHILMVKRILRHVKSTLDLGWVLIPFADFSLQAFQAFSDADWAGSSSDRRSTGGYLVYFGPNLVSWQSKKQKTVARSSTESEYKALANCAAELTWLMYLLRDLHVSVPKPSILWCDNLGATFLSANPVFHARTKHIEIDFHFVREKVAHKEITVQFISTKDQLVDILTKRLSHVHFKFFRDKLRLASRVTSACEGSIGSSRV</sequence>
<protein>
    <submittedName>
        <fullName evidence="1">Transmembrane signal receptor</fullName>
    </submittedName>
</protein>
<comment type="caution">
    <text evidence="1">The sequence shown here is derived from an EMBL/GenBank/DDBJ whole genome shotgun (WGS) entry which is preliminary data.</text>
</comment>
<reference evidence="1 2" key="1">
    <citation type="submission" date="2024-01" db="EMBL/GenBank/DDBJ databases">
        <title>The complete chloroplast genome sequence of Lithospermum erythrorhizon: insights into the phylogenetic relationship among Boraginaceae species and the maternal lineages of purple gromwells.</title>
        <authorList>
            <person name="Okada T."/>
            <person name="Watanabe K."/>
        </authorList>
    </citation>
    <scope>NUCLEOTIDE SEQUENCE [LARGE SCALE GENOMIC DNA]</scope>
</reference>
<gene>
    <name evidence="1" type="ORF">LIER_28426</name>
</gene>
<dbReference type="EMBL" id="BAABME010009455">
    <property type="protein sequence ID" value="GAA0175199.1"/>
    <property type="molecule type" value="Genomic_DNA"/>
</dbReference>
<dbReference type="SUPFAM" id="SSF56672">
    <property type="entry name" value="DNA/RNA polymerases"/>
    <property type="match status" value="1"/>
</dbReference>